<dbReference type="AlphaFoldDB" id="C4V6M7"/>
<evidence type="ECO:0000313" key="2">
    <source>
        <dbReference type="Proteomes" id="UP000009082"/>
    </source>
</evidence>
<name>C4V6M7_VAIC1</name>
<dbReference type="EMBL" id="ACOL01000002">
    <property type="protein sequence ID" value="EEQ83132.1"/>
    <property type="molecule type" value="Genomic_DNA"/>
</dbReference>
<accession>C4V6M7</accession>
<organism evidence="2">
    <name type="scientific">Vairimorpha ceranae (strain BRL01)</name>
    <name type="common">Microsporidian parasite</name>
    <name type="synonym">Nosema ceranae</name>
    <dbReference type="NCBI Taxonomy" id="578460"/>
    <lineage>
        <taxon>Eukaryota</taxon>
        <taxon>Fungi</taxon>
        <taxon>Fungi incertae sedis</taxon>
        <taxon>Microsporidia</taxon>
        <taxon>Nosematidae</taxon>
        <taxon>Vairimorpha</taxon>
    </lineage>
</organism>
<dbReference type="VEuPathDB" id="MicrosporidiaDB:NCER_100063"/>
<reference evidence="2" key="1">
    <citation type="journal article" date="2009" name="PLoS Pathog.">
        <title>Genomic analyses of the microsporidian Nosema ceranae, an emergent pathogen of honey bees.</title>
        <authorList>
            <person name="Cornman R.S."/>
            <person name="Chen Y.P."/>
            <person name="Schatz M.C."/>
            <person name="Street C."/>
            <person name="Zhao Y."/>
            <person name="Desany B."/>
            <person name="Egholm M."/>
            <person name="Hutchison S."/>
            <person name="Pettis J.S."/>
            <person name="Lipkin W.I."/>
            <person name="Evans J.D."/>
        </authorList>
    </citation>
    <scope>NUCLEOTIDE SEQUENCE [LARGE SCALE GENOMIC DNA]</scope>
    <source>
        <strain evidence="2">BRL01</strain>
    </source>
</reference>
<gene>
    <name evidence="1" type="ORF">NCER_100063</name>
</gene>
<dbReference type="KEGG" id="nce:NCER_100063"/>
<sequence length="292" mass="34133">MKFKIIMTLLAFYNCTKLKRNTNKCSNERSDEGSYSSNENNPLEESTYCYCHQQDDLISTCSNKSDFSNKETNLHSKAYPAYISNIENMYDLYSYNTNTCSLSDNHEYSSKQPLEIYIITMPLGQKDNLSFYMKNVLNTLEYFDSDIKENDKAYEILEYIYESLKDKPRQMAIFIACSFFNTEFFSKFINESDSRYCARGLMMLEGKEEYSALTKISGVNFLESPEFLEEISRCSVYNTIKVWTRFMFDATMSLKEIYHAFVIDKCDNSDIVPGYKHFKSLVNKLMGIINNE</sequence>
<dbReference type="InParanoid" id="C4V6M7"/>
<evidence type="ECO:0000313" key="1">
    <source>
        <dbReference type="EMBL" id="EEQ83132.1"/>
    </source>
</evidence>
<dbReference type="HOGENOM" id="CLU_953453_0_0_1"/>
<protein>
    <submittedName>
        <fullName evidence="1">Uncharacterized protein</fullName>
    </submittedName>
</protein>
<dbReference type="Proteomes" id="UP000009082">
    <property type="component" value="Unassembled WGS sequence"/>
</dbReference>
<proteinExistence type="predicted"/>